<keyword evidence="3" id="KW-0862">Zinc</keyword>
<evidence type="ECO:0000256" key="2">
    <source>
        <dbReference type="ARBA" id="ARBA00022771"/>
    </source>
</evidence>
<dbReference type="GO" id="GO:0008270">
    <property type="term" value="F:zinc ion binding"/>
    <property type="evidence" value="ECO:0007669"/>
    <property type="project" value="UniProtKB-KW"/>
</dbReference>
<comment type="caution">
    <text evidence="6">The sequence shown here is derived from an EMBL/GenBank/DDBJ whole genome shotgun (WGS) entry which is preliminary data.</text>
</comment>
<dbReference type="PROSITE" id="PS50089">
    <property type="entry name" value="ZF_RING_2"/>
    <property type="match status" value="1"/>
</dbReference>
<accession>A0AAN7KZV2</accession>
<dbReference type="SUPFAM" id="SSF57850">
    <property type="entry name" value="RING/U-box"/>
    <property type="match status" value="1"/>
</dbReference>
<dbReference type="PANTHER" id="PTHR45931:SF16">
    <property type="entry name" value="RING_U-BOX SUPERFAMILY PROTEIN"/>
    <property type="match status" value="1"/>
</dbReference>
<dbReference type="GO" id="GO:0061630">
    <property type="term" value="F:ubiquitin protein ligase activity"/>
    <property type="evidence" value="ECO:0007669"/>
    <property type="project" value="TreeGrafter"/>
</dbReference>
<evidence type="ECO:0000256" key="4">
    <source>
        <dbReference type="PROSITE-ProRule" id="PRU00175"/>
    </source>
</evidence>
<dbReference type="InterPro" id="IPR013083">
    <property type="entry name" value="Znf_RING/FYVE/PHD"/>
</dbReference>
<dbReference type="InterPro" id="IPR051834">
    <property type="entry name" value="RING_finger_E3_ligase"/>
</dbReference>
<reference evidence="6 7" key="1">
    <citation type="journal article" date="2023" name="Hortic Res">
        <title>Pangenome of water caltrop reveals structural variations and asymmetric subgenome divergence after allopolyploidization.</title>
        <authorList>
            <person name="Zhang X."/>
            <person name="Chen Y."/>
            <person name="Wang L."/>
            <person name="Yuan Y."/>
            <person name="Fang M."/>
            <person name="Shi L."/>
            <person name="Lu R."/>
            <person name="Comes H.P."/>
            <person name="Ma Y."/>
            <person name="Chen Y."/>
            <person name="Huang G."/>
            <person name="Zhou Y."/>
            <person name="Zheng Z."/>
            <person name="Qiu Y."/>
        </authorList>
    </citation>
    <scope>NUCLEOTIDE SEQUENCE [LARGE SCALE GENOMIC DNA]</scope>
    <source>
        <strain evidence="6">F231</strain>
    </source>
</reference>
<protein>
    <recommendedName>
        <fullName evidence="5">RING-type domain-containing protein</fullName>
    </recommendedName>
</protein>
<feature type="domain" description="RING-type" evidence="5">
    <location>
        <begin position="188"/>
        <end position="240"/>
    </location>
</feature>
<keyword evidence="1" id="KW-0479">Metal-binding</keyword>
<dbReference type="PANTHER" id="PTHR45931">
    <property type="entry name" value="SI:CH211-59O9.10"/>
    <property type="match status" value="1"/>
</dbReference>
<dbReference type="InterPro" id="IPR001841">
    <property type="entry name" value="Znf_RING"/>
</dbReference>
<proteinExistence type="predicted"/>
<evidence type="ECO:0000313" key="7">
    <source>
        <dbReference type="Proteomes" id="UP001346149"/>
    </source>
</evidence>
<dbReference type="Gene3D" id="3.30.40.10">
    <property type="entry name" value="Zinc/RING finger domain, C3HC4 (zinc finger)"/>
    <property type="match status" value="1"/>
</dbReference>
<organism evidence="6 7">
    <name type="scientific">Trapa natans</name>
    <name type="common">Water chestnut</name>
    <dbReference type="NCBI Taxonomy" id="22666"/>
    <lineage>
        <taxon>Eukaryota</taxon>
        <taxon>Viridiplantae</taxon>
        <taxon>Streptophyta</taxon>
        <taxon>Embryophyta</taxon>
        <taxon>Tracheophyta</taxon>
        <taxon>Spermatophyta</taxon>
        <taxon>Magnoliopsida</taxon>
        <taxon>eudicotyledons</taxon>
        <taxon>Gunneridae</taxon>
        <taxon>Pentapetalae</taxon>
        <taxon>rosids</taxon>
        <taxon>malvids</taxon>
        <taxon>Myrtales</taxon>
        <taxon>Lythraceae</taxon>
        <taxon>Trapa</taxon>
    </lineage>
</organism>
<keyword evidence="7" id="KW-1185">Reference proteome</keyword>
<gene>
    <name evidence="6" type="ORF">SAY86_005355</name>
</gene>
<dbReference type="EMBL" id="JAXQNO010000018">
    <property type="protein sequence ID" value="KAK4776667.1"/>
    <property type="molecule type" value="Genomic_DNA"/>
</dbReference>
<dbReference type="AlphaFoldDB" id="A0AAN7KZV2"/>
<sequence>MTYTSLESFTLISSSNIDNHDEEDLILFSIHYEKYTNIFGYDENQEVTLVRTNQNSIDQTINKNFYGSQLMELDRESMVTTFTLLVRDIVPEIWVEETAWHLTEIADSVRMRLSNLVVQPPLLVDIKIDTSTYIKPNKGSDPNLFHTYDLWYESYTRNPTGTKKVYHRNIPFSWSVIELNENEAHECCVICMEELKNNMDSDIDSQKKIKDIVKLPCSHNFHGSCISQWVRVNYTCPICRFNVPEVDVVYPPVICYVSHFR</sequence>
<keyword evidence="2 4" id="KW-0863">Zinc-finger</keyword>
<dbReference type="Pfam" id="PF13639">
    <property type="entry name" value="zf-RING_2"/>
    <property type="match status" value="1"/>
</dbReference>
<evidence type="ECO:0000256" key="3">
    <source>
        <dbReference type="ARBA" id="ARBA00022833"/>
    </source>
</evidence>
<evidence type="ECO:0000313" key="6">
    <source>
        <dbReference type="EMBL" id="KAK4776667.1"/>
    </source>
</evidence>
<evidence type="ECO:0000256" key="1">
    <source>
        <dbReference type="ARBA" id="ARBA00022723"/>
    </source>
</evidence>
<evidence type="ECO:0000259" key="5">
    <source>
        <dbReference type="PROSITE" id="PS50089"/>
    </source>
</evidence>
<dbReference type="SMART" id="SM00184">
    <property type="entry name" value="RING"/>
    <property type="match status" value="1"/>
</dbReference>
<dbReference type="GO" id="GO:0006511">
    <property type="term" value="P:ubiquitin-dependent protein catabolic process"/>
    <property type="evidence" value="ECO:0007669"/>
    <property type="project" value="TreeGrafter"/>
</dbReference>
<name>A0AAN7KZV2_TRANT</name>
<dbReference type="GO" id="GO:0005634">
    <property type="term" value="C:nucleus"/>
    <property type="evidence" value="ECO:0007669"/>
    <property type="project" value="TreeGrafter"/>
</dbReference>
<dbReference type="Proteomes" id="UP001346149">
    <property type="component" value="Unassembled WGS sequence"/>
</dbReference>